<protein>
    <submittedName>
        <fullName evidence="1">Uncharacterized protein</fullName>
    </submittedName>
</protein>
<dbReference type="EMBL" id="JADUMB010000008">
    <property type="protein sequence ID" value="MBH1922479.1"/>
    <property type="molecule type" value="Genomic_DNA"/>
</dbReference>
<evidence type="ECO:0000313" key="2">
    <source>
        <dbReference type="Proteomes" id="UP000635335"/>
    </source>
</evidence>
<gene>
    <name evidence="1" type="ORF">I5U16_20245</name>
</gene>
<dbReference type="Proteomes" id="UP000635335">
    <property type="component" value="Unassembled WGS sequence"/>
</dbReference>
<keyword evidence="2" id="KW-1185">Reference proteome</keyword>
<dbReference type="RefSeq" id="WP_157783355.1">
    <property type="nucleotide sequence ID" value="NZ_JADUMB010000008.1"/>
</dbReference>
<organism evidence="1 2">
    <name type="scientific">Serratia surfactantfaciens</name>
    <dbReference type="NCBI Taxonomy" id="2741499"/>
    <lineage>
        <taxon>Bacteria</taxon>
        <taxon>Pseudomonadati</taxon>
        <taxon>Pseudomonadota</taxon>
        <taxon>Gammaproteobacteria</taxon>
        <taxon>Enterobacterales</taxon>
        <taxon>Yersiniaceae</taxon>
        <taxon>Serratia</taxon>
    </lineage>
</organism>
<reference evidence="1 2" key="1">
    <citation type="submission" date="2020-11" db="EMBL/GenBank/DDBJ databases">
        <title>Enhanced detection system for hospital associated transmission using whole genome sequencing surveillance.</title>
        <authorList>
            <person name="Harrison L.H."/>
            <person name="Van Tyne D."/>
            <person name="Marsh J.W."/>
            <person name="Griffith M.P."/>
            <person name="Snyder D.J."/>
            <person name="Cooper V.S."/>
            <person name="Mustapha M."/>
        </authorList>
    </citation>
    <scope>NUCLEOTIDE SEQUENCE [LARGE SCALE GENOMIC DNA]</scope>
    <source>
        <strain evidence="1 2">SER00227</strain>
    </source>
</reference>
<evidence type="ECO:0000313" key="1">
    <source>
        <dbReference type="EMBL" id="MBH1922479.1"/>
    </source>
</evidence>
<name>A0ABS0M4K9_9GAMM</name>
<proteinExistence type="predicted"/>
<accession>A0ABS0M4K9</accession>
<sequence length="147" mass="17089">MPKSAKLRPPAALSPFHRRAFALLWGGVFPPAARFGQTTMHRLYTYLCAIHALPSPVKTIKTTETLERFPEGENMIEEREILYTFNNGVQVLYKMESDTFQSDDICRECWISYDVVHDGGYAISPQKKQFYNRCQESFWLKMQADRD</sequence>
<comment type="caution">
    <text evidence="1">The sequence shown here is derived from an EMBL/GenBank/DDBJ whole genome shotgun (WGS) entry which is preliminary data.</text>
</comment>